<proteinExistence type="predicted"/>
<evidence type="ECO:0000313" key="1">
    <source>
        <dbReference type="EMBL" id="CAD5988605.1"/>
    </source>
</evidence>
<keyword evidence="1" id="KW-0614">Plasmid</keyword>
<organism evidence="1 2">
    <name type="scientific">Planktothrix pseudagardhii</name>
    <dbReference type="NCBI Taxonomy" id="132604"/>
    <lineage>
        <taxon>Bacteria</taxon>
        <taxon>Bacillati</taxon>
        <taxon>Cyanobacteriota</taxon>
        <taxon>Cyanophyceae</taxon>
        <taxon>Oscillatoriophycideae</taxon>
        <taxon>Oscillatoriales</taxon>
        <taxon>Microcoleaceae</taxon>
        <taxon>Planktothrix</taxon>
    </lineage>
</organism>
<evidence type="ECO:0000313" key="2">
    <source>
        <dbReference type="Proteomes" id="UP001153719"/>
    </source>
</evidence>
<name>A0A9W4CUD8_9CYAN</name>
<gene>
    <name evidence="1" type="ORF">NO713_05747</name>
</gene>
<dbReference type="EMBL" id="LR882968">
    <property type="protein sequence ID" value="CAD5988605.1"/>
    <property type="molecule type" value="Genomic_DNA"/>
</dbReference>
<dbReference type="AlphaFoldDB" id="A0A9W4CUD8"/>
<geneLocation type="plasmid" evidence="1 2">
    <name>p1</name>
</geneLocation>
<protein>
    <submittedName>
        <fullName evidence="1">Uncharacterized protein</fullName>
    </submittedName>
</protein>
<dbReference type="KEGG" id="ppsu:NO713_05747"/>
<dbReference type="Proteomes" id="UP001153719">
    <property type="component" value="Plasmid p1"/>
</dbReference>
<sequence>MARPKQIGLNLETVVRWASTLSQSKLWELINALLALAEAVEDSDRSLSTNGSNGGGNGSGRLGGYVELKMINGCGPYRYLRFRSQGQYKSVYLGKAESD</sequence>
<keyword evidence="2" id="KW-1185">Reference proteome</keyword>
<dbReference type="RefSeq" id="WP_254175294.1">
    <property type="nucleotide sequence ID" value="NZ_LR882968.1"/>
</dbReference>
<accession>A0A9W4CUD8</accession>
<reference evidence="1" key="1">
    <citation type="submission" date="2020-09" db="EMBL/GenBank/DDBJ databases">
        <authorList>
            <person name="Blom J."/>
        </authorList>
    </citation>
    <scope>NUCLEOTIDE SEQUENCE</scope>
    <source>
        <strain evidence="1">No.713</strain>
        <plasmid evidence="1">p1</plasmid>
    </source>
</reference>